<dbReference type="RefSeq" id="WP_223878206.1">
    <property type="nucleotide sequence ID" value="NZ_FQVE01000004.1"/>
</dbReference>
<name>A0A1M5HH16_9FLAO</name>
<evidence type="ECO:0000313" key="1">
    <source>
        <dbReference type="EMBL" id="SHG15264.1"/>
    </source>
</evidence>
<protein>
    <recommendedName>
        <fullName evidence="3">DUF2262 domain-containing protein</fullName>
    </recommendedName>
</protein>
<dbReference type="Proteomes" id="UP000184108">
    <property type="component" value="Unassembled WGS sequence"/>
</dbReference>
<dbReference type="AlphaFoldDB" id="A0A1M5HH16"/>
<accession>A0A1M5HH16</accession>
<gene>
    <name evidence="1" type="ORF">SAMN02787073_3701</name>
</gene>
<reference evidence="2" key="1">
    <citation type="submission" date="2016-11" db="EMBL/GenBank/DDBJ databases">
        <authorList>
            <person name="Varghese N."/>
            <person name="Submissions S."/>
        </authorList>
    </citation>
    <scope>NUCLEOTIDE SEQUENCE [LARGE SCALE GENOMIC DNA]</scope>
    <source>
        <strain evidence="2">YR203</strain>
    </source>
</reference>
<dbReference type="EMBL" id="FQVE01000004">
    <property type="protein sequence ID" value="SHG15264.1"/>
    <property type="molecule type" value="Genomic_DNA"/>
</dbReference>
<evidence type="ECO:0008006" key="3">
    <source>
        <dbReference type="Google" id="ProtNLM"/>
    </source>
</evidence>
<proteinExistence type="predicted"/>
<evidence type="ECO:0000313" key="2">
    <source>
        <dbReference type="Proteomes" id="UP000184108"/>
    </source>
</evidence>
<organism evidence="1 2">
    <name type="scientific">Chryseobacterium vrystaatense</name>
    <dbReference type="NCBI Taxonomy" id="307480"/>
    <lineage>
        <taxon>Bacteria</taxon>
        <taxon>Pseudomonadati</taxon>
        <taxon>Bacteroidota</taxon>
        <taxon>Flavobacteriia</taxon>
        <taxon>Flavobacteriales</taxon>
        <taxon>Weeksellaceae</taxon>
        <taxon>Chryseobacterium group</taxon>
        <taxon>Chryseobacterium</taxon>
    </lineage>
</organism>
<sequence length="253" mass="29653">MMNSLIKLFPSYEDVFYDDIENHKKYFLPICSFNLKIADPNRDQWLHIVSVKEIYDGRVGEEKSAFYTEFTQADSVGFDVIDGKYRFDADWNFFSTSTVITSDQYGQKFSDLDIEYNMNDAMYQLKKAYYQKHNALYDKDGDRPGLTVDDIRRLERLRQLTVEDLENDPESDFLKERLEAKVFGIFEKLNTELKPMEDLNFAGDNIDQPMVNGQLMDFIACVDGYDWQLNAADYIHLFYDASVEKAVICLEYT</sequence>